<organism evidence="3 4">
    <name type="scientific">Nocardia bovistercoris</name>
    <dbReference type="NCBI Taxonomy" id="2785916"/>
    <lineage>
        <taxon>Bacteria</taxon>
        <taxon>Bacillati</taxon>
        <taxon>Actinomycetota</taxon>
        <taxon>Actinomycetes</taxon>
        <taxon>Mycobacteriales</taxon>
        <taxon>Nocardiaceae</taxon>
        <taxon>Nocardia</taxon>
    </lineage>
</organism>
<evidence type="ECO:0000256" key="1">
    <source>
        <dbReference type="SAM" id="Phobius"/>
    </source>
</evidence>
<sequence>MMMWYGPGMGGWGLGLMVVGTIVVWMLVIACVVAVVRYTGGAAPGGPVPRYRSTPQQILAERFARGEIDDEEFRRRSATLTDNATGDS</sequence>
<dbReference type="EMBL" id="JADMLG010000028">
    <property type="protein sequence ID" value="MBH0781740.1"/>
    <property type="molecule type" value="Genomic_DNA"/>
</dbReference>
<dbReference type="Pfam" id="PF09851">
    <property type="entry name" value="SHOCT"/>
    <property type="match status" value="1"/>
</dbReference>
<keyword evidence="1" id="KW-0472">Membrane</keyword>
<protein>
    <submittedName>
        <fullName evidence="3">SHOCT domain-containing protein</fullName>
    </submittedName>
</protein>
<comment type="caution">
    <text evidence="3">The sequence shown here is derived from an EMBL/GenBank/DDBJ whole genome shotgun (WGS) entry which is preliminary data.</text>
</comment>
<evidence type="ECO:0000313" key="3">
    <source>
        <dbReference type="EMBL" id="MBH0781740.1"/>
    </source>
</evidence>
<feature type="domain" description="SHOCT" evidence="2">
    <location>
        <begin position="57"/>
        <end position="76"/>
    </location>
</feature>
<proteinExistence type="predicted"/>
<accession>A0A931IK45</accession>
<evidence type="ECO:0000259" key="2">
    <source>
        <dbReference type="Pfam" id="PF09851"/>
    </source>
</evidence>
<name>A0A931IK45_9NOCA</name>
<keyword evidence="4" id="KW-1185">Reference proteome</keyword>
<feature type="transmembrane region" description="Helical" evidence="1">
    <location>
        <begin position="12"/>
        <end position="36"/>
    </location>
</feature>
<gene>
    <name evidence="3" type="ORF">IT779_36245</name>
</gene>
<dbReference type="AlphaFoldDB" id="A0A931IK45"/>
<reference evidence="3" key="1">
    <citation type="submission" date="2020-11" db="EMBL/GenBank/DDBJ databases">
        <title>Nocardia NEAU-351.nov., a novel actinomycete isolated from the cow dung.</title>
        <authorList>
            <person name="Zhang X."/>
        </authorList>
    </citation>
    <scope>NUCLEOTIDE SEQUENCE</scope>
    <source>
        <strain evidence="3">NEAU-351</strain>
    </source>
</reference>
<dbReference type="InterPro" id="IPR018649">
    <property type="entry name" value="SHOCT"/>
</dbReference>
<evidence type="ECO:0000313" key="4">
    <source>
        <dbReference type="Proteomes" id="UP000655751"/>
    </source>
</evidence>
<keyword evidence="1" id="KW-0812">Transmembrane</keyword>
<keyword evidence="1" id="KW-1133">Transmembrane helix</keyword>
<dbReference type="RefSeq" id="WP_196154021.1">
    <property type="nucleotide sequence ID" value="NZ_JADMLG010000028.1"/>
</dbReference>
<dbReference type="Proteomes" id="UP000655751">
    <property type="component" value="Unassembled WGS sequence"/>
</dbReference>